<comment type="caution">
    <text evidence="3">The sequence shown here is derived from an EMBL/GenBank/DDBJ whole genome shotgun (WGS) entry which is preliminary data.</text>
</comment>
<dbReference type="CDD" id="cd10456">
    <property type="entry name" value="GIY-YIG_UPF0213"/>
    <property type="match status" value="1"/>
</dbReference>
<dbReference type="InterPro" id="IPR050190">
    <property type="entry name" value="UPF0213_domain"/>
</dbReference>
<keyword evidence="3" id="KW-0378">Hydrolase</keyword>
<evidence type="ECO:0000313" key="4">
    <source>
        <dbReference type="Proteomes" id="UP000295176"/>
    </source>
</evidence>
<dbReference type="Proteomes" id="UP000295176">
    <property type="component" value="Unassembled WGS sequence"/>
</dbReference>
<proteinExistence type="inferred from homology"/>
<protein>
    <submittedName>
        <fullName evidence="3">Putative endonuclease</fullName>
    </submittedName>
</protein>
<dbReference type="Pfam" id="PF01541">
    <property type="entry name" value="GIY-YIG"/>
    <property type="match status" value="1"/>
</dbReference>
<organism evidence="3 4">
    <name type="scientific">Halanaerobium saccharolyticum</name>
    <dbReference type="NCBI Taxonomy" id="43595"/>
    <lineage>
        <taxon>Bacteria</taxon>
        <taxon>Bacillati</taxon>
        <taxon>Bacillota</taxon>
        <taxon>Clostridia</taxon>
        <taxon>Halanaerobiales</taxon>
        <taxon>Halanaerobiaceae</taxon>
        <taxon>Halanaerobium</taxon>
    </lineage>
</organism>
<evidence type="ECO:0000259" key="2">
    <source>
        <dbReference type="PROSITE" id="PS50164"/>
    </source>
</evidence>
<dbReference type="AlphaFoldDB" id="A0A4R6R1H2"/>
<dbReference type="PROSITE" id="PS50164">
    <property type="entry name" value="GIY_YIG"/>
    <property type="match status" value="1"/>
</dbReference>
<comment type="similarity">
    <text evidence="1">Belongs to the UPF0213 family.</text>
</comment>
<reference evidence="3 4" key="1">
    <citation type="submission" date="2019-03" db="EMBL/GenBank/DDBJ databases">
        <title>Subsurface microbial communities from deep shales in Ohio and West Virginia, USA.</title>
        <authorList>
            <person name="Wrighton K."/>
        </authorList>
    </citation>
    <scope>NUCLEOTIDE SEQUENCE [LARGE SCALE GENOMIC DNA]</scope>
    <source>
        <strain evidence="3 4">MSL 7</strain>
    </source>
</reference>
<dbReference type="SUPFAM" id="SSF82771">
    <property type="entry name" value="GIY-YIG endonuclease"/>
    <property type="match status" value="1"/>
</dbReference>
<dbReference type="GO" id="GO:0004519">
    <property type="term" value="F:endonuclease activity"/>
    <property type="evidence" value="ECO:0007669"/>
    <property type="project" value="UniProtKB-KW"/>
</dbReference>
<evidence type="ECO:0000256" key="1">
    <source>
        <dbReference type="ARBA" id="ARBA00007435"/>
    </source>
</evidence>
<dbReference type="RefSeq" id="WP_114489700.1">
    <property type="nucleotide sequence ID" value="NZ_SNXX01000062.1"/>
</dbReference>
<dbReference type="EMBL" id="SNXX01000062">
    <property type="protein sequence ID" value="TDP79509.1"/>
    <property type="molecule type" value="Genomic_DNA"/>
</dbReference>
<accession>A0A4R6R1H2</accession>
<name>A0A4R6R1H2_9FIRM</name>
<keyword evidence="3" id="KW-0255">Endonuclease</keyword>
<dbReference type="PANTHER" id="PTHR34477">
    <property type="entry name" value="UPF0213 PROTEIN YHBQ"/>
    <property type="match status" value="1"/>
</dbReference>
<feature type="domain" description="GIY-YIG" evidence="2">
    <location>
        <begin position="18"/>
        <end position="93"/>
    </location>
</feature>
<keyword evidence="3" id="KW-0540">Nuclease</keyword>
<dbReference type="InterPro" id="IPR000305">
    <property type="entry name" value="GIY-YIG_endonuc"/>
</dbReference>
<dbReference type="Gene3D" id="3.40.1440.10">
    <property type="entry name" value="GIY-YIG endonuclease"/>
    <property type="match status" value="1"/>
</dbReference>
<dbReference type="PANTHER" id="PTHR34477:SF1">
    <property type="entry name" value="UPF0213 PROTEIN YHBQ"/>
    <property type="match status" value="1"/>
</dbReference>
<sequence length="96" mass="11329">MAKNKEELEVIKDNKSNDLHYIYVVECSDGSLYTGYTTDIERRLEEHNAGQGAKYTRGRLPVKLRHQESFKNRSLAQKREYEIKQLPRSKKEELLD</sequence>
<dbReference type="InterPro" id="IPR035901">
    <property type="entry name" value="GIY-YIG_endonuc_sf"/>
</dbReference>
<gene>
    <name evidence="3" type="ORF">C7957_1623</name>
</gene>
<evidence type="ECO:0000313" key="3">
    <source>
        <dbReference type="EMBL" id="TDP79509.1"/>
    </source>
</evidence>